<dbReference type="InterPro" id="IPR029052">
    <property type="entry name" value="Metallo-depent_PP-like"/>
</dbReference>
<evidence type="ECO:0000313" key="2">
    <source>
        <dbReference type="EMBL" id="MBI3126604.1"/>
    </source>
</evidence>
<dbReference type="Proteomes" id="UP000782312">
    <property type="component" value="Unassembled WGS sequence"/>
</dbReference>
<dbReference type="GO" id="GO:0005737">
    <property type="term" value="C:cytoplasm"/>
    <property type="evidence" value="ECO:0007669"/>
    <property type="project" value="TreeGrafter"/>
</dbReference>
<dbReference type="PROSITE" id="PS00125">
    <property type="entry name" value="SER_THR_PHOSPHATASE"/>
    <property type="match status" value="1"/>
</dbReference>
<dbReference type="CDD" id="cd00144">
    <property type="entry name" value="MPP_PPP_family"/>
    <property type="match status" value="1"/>
</dbReference>
<dbReference type="InterPro" id="IPR004843">
    <property type="entry name" value="Calcineurin-like_PHP"/>
</dbReference>
<dbReference type="EMBL" id="JACPUR010000006">
    <property type="protein sequence ID" value="MBI3126604.1"/>
    <property type="molecule type" value="Genomic_DNA"/>
</dbReference>
<gene>
    <name evidence="2" type="ORF">HYZ11_03265</name>
</gene>
<dbReference type="InterPro" id="IPR006186">
    <property type="entry name" value="Ser/Thr-sp_prot-phosphatase"/>
</dbReference>
<organism evidence="2 3">
    <name type="scientific">Tectimicrobiota bacterium</name>
    <dbReference type="NCBI Taxonomy" id="2528274"/>
    <lineage>
        <taxon>Bacteria</taxon>
        <taxon>Pseudomonadati</taxon>
        <taxon>Nitrospinota/Tectimicrobiota group</taxon>
        <taxon>Candidatus Tectimicrobiota</taxon>
    </lineage>
</organism>
<proteinExistence type="predicted"/>
<dbReference type="PANTHER" id="PTHR42850:SF4">
    <property type="entry name" value="ZINC-DEPENDENT ENDOPOLYPHOSPHATASE"/>
    <property type="match status" value="1"/>
</dbReference>
<feature type="domain" description="Serine/threonine specific protein phosphatases" evidence="1">
    <location>
        <begin position="65"/>
        <end position="70"/>
    </location>
</feature>
<accession>A0A932HZN4</accession>
<dbReference type="Pfam" id="PF00149">
    <property type="entry name" value="Metallophos"/>
    <property type="match status" value="1"/>
</dbReference>
<dbReference type="GO" id="GO:0016791">
    <property type="term" value="F:phosphatase activity"/>
    <property type="evidence" value="ECO:0007669"/>
    <property type="project" value="TreeGrafter"/>
</dbReference>
<dbReference type="GO" id="GO:0110154">
    <property type="term" value="P:RNA decapping"/>
    <property type="evidence" value="ECO:0007669"/>
    <property type="project" value="TreeGrafter"/>
</dbReference>
<comment type="caution">
    <text evidence="2">The sequence shown here is derived from an EMBL/GenBank/DDBJ whole genome shotgun (WGS) entry which is preliminary data.</text>
</comment>
<sequence>MPNLYAIGDIHGQRAMLEELIRRVPFQPEDEIVFIGDFIDRGPDPKGVVDRVLEFKLRHPKTVCLRGNHEDMFLDFLRQQGRYEPNVFMMNGGLPTLESYGLDPRHRPLRLPPLHQQFYQDLKYCHEAGGFLFVHAGLRPGVPLEDQNPFDMLWLRHEFFEAEHDFGRPVVFGHTPMPEILDRLPRLLGIDTGAAYGNKLTCVRLGNKEILGLHQVHVSEAGG</sequence>
<dbReference type="AlphaFoldDB" id="A0A932HZN4"/>
<dbReference type="SUPFAM" id="SSF56300">
    <property type="entry name" value="Metallo-dependent phosphatases"/>
    <property type="match status" value="1"/>
</dbReference>
<reference evidence="2" key="1">
    <citation type="submission" date="2020-07" db="EMBL/GenBank/DDBJ databases">
        <title>Huge and variable diversity of episymbiotic CPR bacteria and DPANN archaea in groundwater ecosystems.</title>
        <authorList>
            <person name="He C.Y."/>
            <person name="Keren R."/>
            <person name="Whittaker M."/>
            <person name="Farag I.F."/>
            <person name="Doudna J."/>
            <person name="Cate J.H.D."/>
            <person name="Banfield J.F."/>
        </authorList>
    </citation>
    <scope>NUCLEOTIDE SEQUENCE</scope>
    <source>
        <strain evidence="2">NC_groundwater_763_Ag_S-0.2um_68_21</strain>
    </source>
</reference>
<evidence type="ECO:0000313" key="3">
    <source>
        <dbReference type="Proteomes" id="UP000782312"/>
    </source>
</evidence>
<dbReference type="InterPro" id="IPR050126">
    <property type="entry name" value="Ap4A_hydrolase"/>
</dbReference>
<evidence type="ECO:0000259" key="1">
    <source>
        <dbReference type="PROSITE" id="PS00125"/>
    </source>
</evidence>
<name>A0A932HZN4_UNCTE</name>
<dbReference type="Gene3D" id="3.60.21.10">
    <property type="match status" value="1"/>
</dbReference>
<dbReference type="GO" id="GO:0008803">
    <property type="term" value="F:bis(5'-nucleosyl)-tetraphosphatase (symmetrical) activity"/>
    <property type="evidence" value="ECO:0007669"/>
    <property type="project" value="TreeGrafter"/>
</dbReference>
<dbReference type="PRINTS" id="PR00114">
    <property type="entry name" value="STPHPHTASE"/>
</dbReference>
<dbReference type="PANTHER" id="PTHR42850">
    <property type="entry name" value="METALLOPHOSPHOESTERASE"/>
    <property type="match status" value="1"/>
</dbReference>
<protein>
    <submittedName>
        <fullName evidence="2">Serine/threonine protein phosphatase</fullName>
    </submittedName>
</protein>